<accession>A0A8H7R679</accession>
<evidence type="ECO:0000256" key="1">
    <source>
        <dbReference type="SAM" id="MobiDB-lite"/>
    </source>
</evidence>
<dbReference type="InterPro" id="IPR011993">
    <property type="entry name" value="PH-like_dom_sf"/>
</dbReference>
<gene>
    <name evidence="2" type="ORF">INT47_012641</name>
</gene>
<name>A0A8H7R679_9FUNG</name>
<dbReference type="OrthoDB" id="2119658at2759"/>
<reference evidence="2" key="1">
    <citation type="submission" date="2020-12" db="EMBL/GenBank/DDBJ databases">
        <title>Metabolic potential, ecology and presence of endohyphal bacteria is reflected in genomic diversity of Mucoromycotina.</title>
        <authorList>
            <person name="Muszewska A."/>
            <person name="Okrasinska A."/>
            <person name="Steczkiewicz K."/>
            <person name="Drgas O."/>
            <person name="Orlowska M."/>
            <person name="Perlinska-Lenart U."/>
            <person name="Aleksandrzak-Piekarczyk T."/>
            <person name="Szatraj K."/>
            <person name="Zielenkiewicz U."/>
            <person name="Pilsyk S."/>
            <person name="Malc E."/>
            <person name="Mieczkowski P."/>
            <person name="Kruszewska J.S."/>
            <person name="Biernat P."/>
            <person name="Pawlowska J."/>
        </authorList>
    </citation>
    <scope>NUCLEOTIDE SEQUENCE</scope>
    <source>
        <strain evidence="2">WA0000017839</strain>
    </source>
</reference>
<sequence>MYTKQSQQSPEITRWSDSLKKLTQRNAKRISPYTAIEKKVMILSPKKTKGSHLKAAFFQKAIMNATTQEQSHTPELCSSPSSSSSSSSLSLSEKDSAEIDGVIQRLLDDEHSIKTDTDEEDYDDDIVEQALSRILSSKQQGQKSLTCPNIVALDRPLPPLPNDPVEKLTKSVEQFRSSSTLYASTSKITRAAATKGQVQLKRAATWLGLPVQRLLASPQVQNLGLLMSRKYNSSGNVLISRHNLPVLSISNSTLSTKDSIQEDTKEFIYGTDSDHFAFLKTQLEKKSPAVTKKEIINKKTFVTPKRIMYCRVMQIINLASTRDCDYELHVQLNNATLATKKGVLRKVGNNISADRPQEEALVFEVEEPFSLNFIVAARHTNTMLREGLAKMGIWPLQTVDKPAPPQELPVAGFTCLNFENKMDVLDQGVSRFRLTKPIDKSANRWLNIELLIDIKVEEVLPAVVHRFPWSNSTHPSSYQQNDDDDIMSDPKELAISLDHCRQGDFLTLYTRGMAHPTWKRYWVTMEENQLVLHDFTYKETKEPISIIPLIPLQAVSKPSMDDCDNVGIARKTGIMLQFDRNTAMLTEPVRLDSHEGLEGKAYLFGDSERKTIHWRRALSAYITDEDNKNKTTKDGVDLRFLW</sequence>
<proteinExistence type="predicted"/>
<keyword evidence="3" id="KW-1185">Reference proteome</keyword>
<dbReference type="Proteomes" id="UP000603453">
    <property type="component" value="Unassembled WGS sequence"/>
</dbReference>
<dbReference type="EMBL" id="JAEPRD010000043">
    <property type="protein sequence ID" value="KAG2204582.1"/>
    <property type="molecule type" value="Genomic_DNA"/>
</dbReference>
<evidence type="ECO:0008006" key="4">
    <source>
        <dbReference type="Google" id="ProtNLM"/>
    </source>
</evidence>
<evidence type="ECO:0000313" key="2">
    <source>
        <dbReference type="EMBL" id="KAG2204582.1"/>
    </source>
</evidence>
<dbReference type="AlphaFoldDB" id="A0A8H7R679"/>
<dbReference type="Gene3D" id="2.30.29.30">
    <property type="entry name" value="Pleckstrin-homology domain (PH domain)/Phosphotyrosine-binding domain (PTB)"/>
    <property type="match status" value="1"/>
</dbReference>
<comment type="caution">
    <text evidence="2">The sequence shown here is derived from an EMBL/GenBank/DDBJ whole genome shotgun (WGS) entry which is preliminary data.</text>
</comment>
<organism evidence="2 3">
    <name type="scientific">Mucor saturninus</name>
    <dbReference type="NCBI Taxonomy" id="64648"/>
    <lineage>
        <taxon>Eukaryota</taxon>
        <taxon>Fungi</taxon>
        <taxon>Fungi incertae sedis</taxon>
        <taxon>Mucoromycota</taxon>
        <taxon>Mucoromycotina</taxon>
        <taxon>Mucoromycetes</taxon>
        <taxon>Mucorales</taxon>
        <taxon>Mucorineae</taxon>
        <taxon>Mucoraceae</taxon>
        <taxon>Mucor</taxon>
    </lineage>
</organism>
<evidence type="ECO:0000313" key="3">
    <source>
        <dbReference type="Proteomes" id="UP000603453"/>
    </source>
</evidence>
<feature type="region of interest" description="Disordered" evidence="1">
    <location>
        <begin position="68"/>
        <end position="94"/>
    </location>
</feature>
<feature type="compositionally biased region" description="Low complexity" evidence="1">
    <location>
        <begin position="78"/>
        <end position="91"/>
    </location>
</feature>
<protein>
    <recommendedName>
        <fullName evidence="4">PH domain-containing protein</fullName>
    </recommendedName>
</protein>